<organism evidence="10">
    <name type="scientific">Hemiselmis andersenii</name>
    <name type="common">Cryptophyte alga</name>
    <dbReference type="NCBI Taxonomy" id="464988"/>
    <lineage>
        <taxon>Eukaryota</taxon>
        <taxon>Cryptophyceae</taxon>
        <taxon>Cryptomonadales</taxon>
        <taxon>Hemiselmidaceae</taxon>
        <taxon>Hemiselmis</taxon>
    </lineage>
</organism>
<evidence type="ECO:0000256" key="5">
    <source>
        <dbReference type="ARBA" id="ARBA00022912"/>
    </source>
</evidence>
<evidence type="ECO:0000313" key="10">
    <source>
        <dbReference type="EMBL" id="CAD8735457.1"/>
    </source>
</evidence>
<evidence type="ECO:0000256" key="7">
    <source>
        <dbReference type="SAM" id="MobiDB-lite"/>
    </source>
</evidence>
<dbReference type="PROSITE" id="PS00383">
    <property type="entry name" value="TYR_PHOSPHATASE_1"/>
    <property type="match status" value="1"/>
</dbReference>
<feature type="region of interest" description="Disordered" evidence="7">
    <location>
        <begin position="402"/>
        <end position="437"/>
    </location>
</feature>
<evidence type="ECO:0000256" key="3">
    <source>
        <dbReference type="ARBA" id="ARBA00022618"/>
    </source>
</evidence>
<dbReference type="InterPro" id="IPR044506">
    <property type="entry name" value="CDC14_C"/>
</dbReference>
<evidence type="ECO:0000259" key="9">
    <source>
        <dbReference type="PROSITE" id="PS50056"/>
    </source>
</evidence>
<dbReference type="PANTHER" id="PTHR23339">
    <property type="entry name" value="TYROSINE SPECIFIC PROTEIN PHOSPHATASE AND DUAL SPECIFICITY PROTEIN PHOSPHATASE"/>
    <property type="match status" value="1"/>
</dbReference>
<dbReference type="PROSITE" id="PS50054">
    <property type="entry name" value="TYR_PHOSPHATASE_DUAL"/>
    <property type="match status" value="1"/>
</dbReference>
<feature type="domain" description="Tyrosine-protein phosphatase" evidence="8">
    <location>
        <begin position="221"/>
        <end position="378"/>
    </location>
</feature>
<dbReference type="GO" id="GO:0051301">
    <property type="term" value="P:cell division"/>
    <property type="evidence" value="ECO:0007669"/>
    <property type="project" value="UniProtKB-KW"/>
</dbReference>
<keyword evidence="6" id="KW-0131">Cell cycle</keyword>
<dbReference type="InterPro" id="IPR029260">
    <property type="entry name" value="DSPn"/>
</dbReference>
<keyword evidence="4" id="KW-0378">Hydrolase</keyword>
<dbReference type="InterPro" id="IPR029021">
    <property type="entry name" value="Prot-tyrosine_phosphatase-like"/>
</dbReference>
<evidence type="ECO:0000259" key="8">
    <source>
        <dbReference type="PROSITE" id="PS50054"/>
    </source>
</evidence>
<dbReference type="CDD" id="cd17657">
    <property type="entry name" value="CDC14_N"/>
    <property type="match status" value="1"/>
</dbReference>
<dbReference type="InterPro" id="IPR016130">
    <property type="entry name" value="Tyr_Pase_AS"/>
</dbReference>
<evidence type="ECO:0000256" key="4">
    <source>
        <dbReference type="ARBA" id="ARBA00022801"/>
    </source>
</evidence>
<keyword evidence="3" id="KW-0132">Cell division</keyword>
<dbReference type="InterPro" id="IPR050561">
    <property type="entry name" value="PTP"/>
</dbReference>
<dbReference type="Pfam" id="PF00782">
    <property type="entry name" value="DSPc"/>
    <property type="match status" value="1"/>
</dbReference>
<dbReference type="InterPro" id="IPR003595">
    <property type="entry name" value="Tyr_Pase_cat"/>
</dbReference>
<dbReference type="SUPFAM" id="SSF52799">
    <property type="entry name" value="(Phosphotyrosine protein) phosphatases II"/>
    <property type="match status" value="2"/>
</dbReference>
<keyword evidence="5" id="KW-0904">Protein phosphatase</keyword>
<dbReference type="PROSITE" id="PS50056">
    <property type="entry name" value="TYR_PHOSPHATASE_2"/>
    <property type="match status" value="1"/>
</dbReference>
<accession>A0A6U5AVF6</accession>
<evidence type="ECO:0000256" key="1">
    <source>
        <dbReference type="ARBA" id="ARBA00007315"/>
    </source>
</evidence>
<dbReference type="SMART" id="SM00404">
    <property type="entry name" value="PTPc_motif"/>
    <property type="match status" value="1"/>
</dbReference>
<evidence type="ECO:0000256" key="6">
    <source>
        <dbReference type="ARBA" id="ARBA00023306"/>
    </source>
</evidence>
<sequence length="437" mass="49892">MSDTHATAMDAEATTKDVTHEIGYAVPRPEEDKPKWVLGKQFSVLEGQLYFMSLRDESKLKELEEWSRRTGVKPDRTFFSTDSELLYYPFCADFGPLNMANVYRFCKIVNQKLVQAREEGKKLVYYCSSDARLRTNSATLMGCYLILERGWSAQQAIAPFDFAGRSPFLRYRDASFEAVVFEVGIFDVLSAIERSRKVGIIDFASFDLENYEYFDHPAVADLHVIVPHRFVAFKGPKSKRRHFESYCELTPADYLDIFRQLGVSAVVRLNDKQYNEDEFIKNGVNHYDLYFDDCTTPPENIVLKFFKVCTKEKGSIAIHCKAGLGRTGTLICLWLMRKYKFTGREAIAYNRVMRPGSILGPQQQYLKDLEESMWAAGDPDTPGIDEDPEVMRLIADAVRAANESQGMDAEGAERRAQENTDAMNRRAGNLMNQGRVE</sequence>
<dbReference type="Gene3D" id="3.90.190.10">
    <property type="entry name" value="Protein tyrosine phosphatase superfamily"/>
    <property type="match status" value="2"/>
</dbReference>
<feature type="domain" description="Tyrosine specific protein phosphatases" evidence="9">
    <location>
        <begin position="303"/>
        <end position="365"/>
    </location>
</feature>
<evidence type="ECO:0000256" key="2">
    <source>
        <dbReference type="ARBA" id="ARBA00013064"/>
    </source>
</evidence>
<protein>
    <recommendedName>
        <fullName evidence="2">protein-tyrosine-phosphatase</fullName>
        <ecNumber evidence="2">3.1.3.48</ecNumber>
    </recommendedName>
</protein>
<dbReference type="Pfam" id="PF14671">
    <property type="entry name" value="DSPn"/>
    <property type="match status" value="1"/>
</dbReference>
<dbReference type="EC" id="3.1.3.48" evidence="2"/>
<dbReference type="InterPro" id="IPR020422">
    <property type="entry name" value="TYR_PHOSPHATASE_DUAL_dom"/>
</dbReference>
<dbReference type="FunFam" id="3.90.190.10:FF:000006">
    <property type="entry name" value="Dual specificity protein phosphatase CDC14B"/>
    <property type="match status" value="1"/>
</dbReference>
<gene>
    <name evidence="10" type="ORF">HAND1043_LOCUS1948</name>
</gene>
<name>A0A6U5AVF6_HEMAN</name>
<dbReference type="AlphaFoldDB" id="A0A6U5AVF6"/>
<dbReference type="InterPro" id="IPR000340">
    <property type="entry name" value="Dual-sp_phosphatase_cat-dom"/>
</dbReference>
<dbReference type="CDD" id="cd14499">
    <property type="entry name" value="CDC14_C"/>
    <property type="match status" value="1"/>
</dbReference>
<dbReference type="GO" id="GO:0004725">
    <property type="term" value="F:protein tyrosine phosphatase activity"/>
    <property type="evidence" value="ECO:0007669"/>
    <property type="project" value="UniProtKB-EC"/>
</dbReference>
<dbReference type="SMART" id="SM00195">
    <property type="entry name" value="DSPc"/>
    <property type="match status" value="1"/>
</dbReference>
<proteinExistence type="inferred from homology"/>
<dbReference type="InterPro" id="IPR000387">
    <property type="entry name" value="Tyr_Pase_dom"/>
</dbReference>
<dbReference type="EMBL" id="HBFK01003207">
    <property type="protein sequence ID" value="CAD8735457.1"/>
    <property type="molecule type" value="Transcribed_RNA"/>
</dbReference>
<comment type="similarity">
    <text evidence="1">Belongs to the protein-tyrosine phosphatase family. Non-receptor class CDC14 subfamily.</text>
</comment>
<reference evidence="10" key="1">
    <citation type="submission" date="2021-01" db="EMBL/GenBank/DDBJ databases">
        <authorList>
            <person name="Corre E."/>
            <person name="Pelletier E."/>
            <person name="Niang G."/>
            <person name="Scheremetjew M."/>
            <person name="Finn R."/>
            <person name="Kale V."/>
            <person name="Holt S."/>
            <person name="Cochrane G."/>
            <person name="Meng A."/>
            <person name="Brown T."/>
            <person name="Cohen L."/>
        </authorList>
    </citation>
    <scope>NUCLEOTIDE SEQUENCE</scope>
    <source>
        <strain evidence="10">CCMP441</strain>
    </source>
</reference>